<evidence type="ECO:0008006" key="3">
    <source>
        <dbReference type="Google" id="ProtNLM"/>
    </source>
</evidence>
<proteinExistence type="predicted"/>
<protein>
    <recommendedName>
        <fullName evidence="3">DNA-binding protein</fullName>
    </recommendedName>
</protein>
<sequence>MPRTPAAIYQDGHTIGQLASQWGRSAEFVRGLISSGKLNVDERGVVPNATMREFYKDNPHPLDV</sequence>
<gene>
    <name evidence="1" type="ORF">GCM10023340_19470</name>
</gene>
<dbReference type="RefSeq" id="WP_345457602.1">
    <property type="nucleotide sequence ID" value="NZ_BAABKG010000002.1"/>
</dbReference>
<reference evidence="2" key="1">
    <citation type="journal article" date="2019" name="Int. J. Syst. Evol. Microbiol.">
        <title>The Global Catalogue of Microorganisms (GCM) 10K type strain sequencing project: providing services to taxonomists for standard genome sequencing and annotation.</title>
        <authorList>
            <consortium name="The Broad Institute Genomics Platform"/>
            <consortium name="The Broad Institute Genome Sequencing Center for Infectious Disease"/>
            <person name="Wu L."/>
            <person name="Ma J."/>
        </authorList>
    </citation>
    <scope>NUCLEOTIDE SEQUENCE [LARGE SCALE GENOMIC DNA]</scope>
    <source>
        <strain evidence="2">JCM 18459</strain>
    </source>
</reference>
<evidence type="ECO:0000313" key="1">
    <source>
        <dbReference type="EMBL" id="GAA5147287.1"/>
    </source>
</evidence>
<keyword evidence="2" id="KW-1185">Reference proteome</keyword>
<accession>A0ABP9PIR4</accession>
<dbReference type="Proteomes" id="UP001500221">
    <property type="component" value="Unassembled WGS sequence"/>
</dbReference>
<organism evidence="1 2">
    <name type="scientific">Nocardioides marinquilinus</name>
    <dbReference type="NCBI Taxonomy" id="1210400"/>
    <lineage>
        <taxon>Bacteria</taxon>
        <taxon>Bacillati</taxon>
        <taxon>Actinomycetota</taxon>
        <taxon>Actinomycetes</taxon>
        <taxon>Propionibacteriales</taxon>
        <taxon>Nocardioidaceae</taxon>
        <taxon>Nocardioides</taxon>
    </lineage>
</organism>
<comment type="caution">
    <text evidence="1">The sequence shown here is derived from an EMBL/GenBank/DDBJ whole genome shotgun (WGS) entry which is preliminary data.</text>
</comment>
<evidence type="ECO:0000313" key="2">
    <source>
        <dbReference type="Proteomes" id="UP001500221"/>
    </source>
</evidence>
<dbReference type="EMBL" id="BAABKG010000002">
    <property type="protein sequence ID" value="GAA5147287.1"/>
    <property type="molecule type" value="Genomic_DNA"/>
</dbReference>
<name>A0ABP9PIR4_9ACTN</name>